<dbReference type="Gene3D" id="3.40.640.10">
    <property type="entry name" value="Type I PLP-dependent aspartate aminotransferase-like (Major domain)"/>
    <property type="match status" value="1"/>
</dbReference>
<name>A0A1F7VGH3_9BACT</name>
<keyword evidence="4 6" id="KW-0808">Transferase</keyword>
<proteinExistence type="inferred from homology"/>
<evidence type="ECO:0000256" key="5">
    <source>
        <dbReference type="ARBA" id="ARBA00022898"/>
    </source>
</evidence>
<comment type="similarity">
    <text evidence="2 6">Belongs to the class-I pyridoxal-phosphate-dependent aminotransferase family.</text>
</comment>
<dbReference type="NCBIfam" id="NF005744">
    <property type="entry name" value="PRK07568.1"/>
    <property type="match status" value="1"/>
</dbReference>
<evidence type="ECO:0000313" key="8">
    <source>
        <dbReference type="EMBL" id="OGL89047.1"/>
    </source>
</evidence>
<dbReference type="Proteomes" id="UP000178264">
    <property type="component" value="Unassembled WGS sequence"/>
</dbReference>
<dbReference type="EC" id="2.6.1.-" evidence="6"/>
<keyword evidence="5" id="KW-0663">Pyridoxal phosphate</keyword>
<sequence>MPTISKRAHEMIASPIRKYLPAAQAAAKRGIKVYGLNIGQPDLLAPTVFWKEVSKWRKGVLAYAPSTGLAEAQEAWSTYFQRRGLPLAPKDVLITTGGSEAIFFSMAVTCDPGDEIIVFEPLYSSYKSYAGALNIKLVPVTLSSDNGYHLPSRKMIEKAVTKRTRAMVVINPNNPTGAVFTRAELTRVAAVAKKYHLWIIADETYRDLVFVGGKTVSIYEIPGAAPYVILTDSASKRMNLCGARVGCLASTSTDVMANTLKLAQARLSSPTIEQLAVNPLLTGSQKYLDEIRNEYRRRRDAVYGALRKMQGVKVHQPEGAFYLMATLPVKNSEDFVKFMLGNFAYKSQTVFVTPGEDFYSTPGKGRNEVRIAYVLKVKDLKIAMEVLEKGLQAFILKSQWRNPNDK</sequence>
<evidence type="ECO:0000256" key="3">
    <source>
        <dbReference type="ARBA" id="ARBA00022576"/>
    </source>
</evidence>
<dbReference type="GO" id="GO:0006520">
    <property type="term" value="P:amino acid metabolic process"/>
    <property type="evidence" value="ECO:0007669"/>
    <property type="project" value="InterPro"/>
</dbReference>
<evidence type="ECO:0000256" key="4">
    <source>
        <dbReference type="ARBA" id="ARBA00022679"/>
    </source>
</evidence>
<accession>A0A1F7VGH3</accession>
<dbReference type="Pfam" id="PF00155">
    <property type="entry name" value="Aminotran_1_2"/>
    <property type="match status" value="1"/>
</dbReference>
<organism evidence="8 9">
    <name type="scientific">Candidatus Uhrbacteria bacterium RIFCSPLOWO2_02_FULL_49_11</name>
    <dbReference type="NCBI Taxonomy" id="1802409"/>
    <lineage>
        <taxon>Bacteria</taxon>
        <taxon>Candidatus Uhriibacteriota</taxon>
    </lineage>
</organism>
<dbReference type="AlphaFoldDB" id="A0A1F7VGH3"/>
<evidence type="ECO:0000256" key="6">
    <source>
        <dbReference type="RuleBase" id="RU000481"/>
    </source>
</evidence>
<dbReference type="GO" id="GO:0008483">
    <property type="term" value="F:transaminase activity"/>
    <property type="evidence" value="ECO:0007669"/>
    <property type="project" value="UniProtKB-KW"/>
</dbReference>
<dbReference type="InterPro" id="IPR004839">
    <property type="entry name" value="Aminotransferase_I/II_large"/>
</dbReference>
<dbReference type="EMBL" id="MGER01000001">
    <property type="protein sequence ID" value="OGL89047.1"/>
    <property type="molecule type" value="Genomic_DNA"/>
</dbReference>
<dbReference type="InterPro" id="IPR004838">
    <property type="entry name" value="NHTrfase_class1_PyrdxlP-BS"/>
</dbReference>
<comment type="caution">
    <text evidence="8">The sequence shown here is derived from an EMBL/GenBank/DDBJ whole genome shotgun (WGS) entry which is preliminary data.</text>
</comment>
<dbReference type="CDD" id="cd00609">
    <property type="entry name" value="AAT_like"/>
    <property type="match status" value="1"/>
</dbReference>
<evidence type="ECO:0000256" key="1">
    <source>
        <dbReference type="ARBA" id="ARBA00001933"/>
    </source>
</evidence>
<evidence type="ECO:0000313" key="9">
    <source>
        <dbReference type="Proteomes" id="UP000178264"/>
    </source>
</evidence>
<dbReference type="InterPro" id="IPR015424">
    <property type="entry name" value="PyrdxlP-dep_Trfase"/>
</dbReference>
<evidence type="ECO:0000259" key="7">
    <source>
        <dbReference type="Pfam" id="PF00155"/>
    </source>
</evidence>
<comment type="cofactor">
    <cofactor evidence="1 6">
        <name>pyridoxal 5'-phosphate</name>
        <dbReference type="ChEBI" id="CHEBI:597326"/>
    </cofactor>
</comment>
<dbReference type="InterPro" id="IPR015421">
    <property type="entry name" value="PyrdxlP-dep_Trfase_major"/>
</dbReference>
<dbReference type="SUPFAM" id="SSF53383">
    <property type="entry name" value="PLP-dependent transferases"/>
    <property type="match status" value="1"/>
</dbReference>
<dbReference type="PANTHER" id="PTHR46383">
    <property type="entry name" value="ASPARTATE AMINOTRANSFERASE"/>
    <property type="match status" value="1"/>
</dbReference>
<evidence type="ECO:0000256" key="2">
    <source>
        <dbReference type="ARBA" id="ARBA00007441"/>
    </source>
</evidence>
<feature type="domain" description="Aminotransferase class I/classII large" evidence="7">
    <location>
        <begin position="32"/>
        <end position="386"/>
    </location>
</feature>
<dbReference type="InterPro" id="IPR015422">
    <property type="entry name" value="PyrdxlP-dep_Trfase_small"/>
</dbReference>
<gene>
    <name evidence="8" type="ORF">A3I42_04370</name>
</gene>
<dbReference type="Gene3D" id="3.90.1150.10">
    <property type="entry name" value="Aspartate Aminotransferase, domain 1"/>
    <property type="match status" value="1"/>
</dbReference>
<dbReference type="PANTHER" id="PTHR46383:SF2">
    <property type="entry name" value="AMINOTRANSFERASE"/>
    <property type="match status" value="1"/>
</dbReference>
<reference evidence="8 9" key="1">
    <citation type="journal article" date="2016" name="Nat. Commun.">
        <title>Thousands of microbial genomes shed light on interconnected biogeochemical processes in an aquifer system.</title>
        <authorList>
            <person name="Anantharaman K."/>
            <person name="Brown C.T."/>
            <person name="Hug L.A."/>
            <person name="Sharon I."/>
            <person name="Castelle C.J."/>
            <person name="Probst A.J."/>
            <person name="Thomas B.C."/>
            <person name="Singh A."/>
            <person name="Wilkins M.J."/>
            <person name="Karaoz U."/>
            <person name="Brodie E.L."/>
            <person name="Williams K.H."/>
            <person name="Hubbard S.S."/>
            <person name="Banfield J.F."/>
        </authorList>
    </citation>
    <scope>NUCLEOTIDE SEQUENCE [LARGE SCALE GENOMIC DNA]</scope>
</reference>
<dbReference type="PROSITE" id="PS00105">
    <property type="entry name" value="AA_TRANSFER_CLASS_1"/>
    <property type="match status" value="1"/>
</dbReference>
<protein>
    <recommendedName>
        <fullName evidence="6">Aminotransferase</fullName>
        <ecNumber evidence="6">2.6.1.-</ecNumber>
    </recommendedName>
</protein>
<dbReference type="InterPro" id="IPR050596">
    <property type="entry name" value="AspAT/PAT-like"/>
</dbReference>
<dbReference type="GO" id="GO:0030170">
    <property type="term" value="F:pyridoxal phosphate binding"/>
    <property type="evidence" value="ECO:0007669"/>
    <property type="project" value="InterPro"/>
</dbReference>
<keyword evidence="3 6" id="KW-0032">Aminotransferase</keyword>